<evidence type="ECO:0000313" key="2">
    <source>
        <dbReference type="Proteomes" id="UP000015480"/>
    </source>
</evidence>
<dbReference type="AlphaFoldDB" id="S5XL50"/>
<dbReference type="RefSeq" id="WP_020949578.1">
    <property type="nucleotide sequence ID" value="NC_022041.1"/>
</dbReference>
<dbReference type="PATRIC" id="fig|1367847.3.peg.790"/>
<reference evidence="1 2" key="1">
    <citation type="journal article" date="2014" name="BMC Genomics">
        <title>Architecture and functions of a multipartite genome of the methylotrophic bacterium Paracoccus aminophilus JCM 7686, containing primary and secondary chromids.</title>
        <authorList>
            <person name="Dziewit L."/>
            <person name="Czarnecki J."/>
            <person name="Wibberg D."/>
            <person name="Radlinska M."/>
            <person name="Mrozek P."/>
            <person name="Szymczak M."/>
            <person name="Schluter A."/>
            <person name="Puhler A."/>
            <person name="Bartosik D."/>
        </authorList>
    </citation>
    <scope>NUCLEOTIDE SEQUENCE [LARGE SCALE GENOMIC DNA]</scope>
    <source>
        <strain evidence="1">JCM 7686</strain>
    </source>
</reference>
<proteinExistence type="predicted"/>
<dbReference type="Proteomes" id="UP000015480">
    <property type="component" value="Chromosome"/>
</dbReference>
<dbReference type="EMBL" id="CP006650">
    <property type="protein sequence ID" value="AGT07939.1"/>
    <property type="molecule type" value="Genomic_DNA"/>
</dbReference>
<dbReference type="InterPro" id="IPR021335">
    <property type="entry name" value="DUF2948"/>
</dbReference>
<dbReference type="Pfam" id="PF11164">
    <property type="entry name" value="DUF2948"/>
    <property type="match status" value="1"/>
</dbReference>
<protein>
    <recommendedName>
        <fullName evidence="3">DUF2948 domain-containing protein</fullName>
    </recommendedName>
</protein>
<gene>
    <name evidence="1" type="ORF">JCM7686_0830</name>
</gene>
<accession>S5XL50</accession>
<dbReference type="STRING" id="1367847.JCM7686_0830"/>
<dbReference type="HOGENOM" id="CLU_118443_1_0_5"/>
<dbReference type="KEGG" id="pami:JCM7686_0830"/>
<keyword evidence="2" id="KW-1185">Reference proteome</keyword>
<evidence type="ECO:0000313" key="1">
    <source>
        <dbReference type="EMBL" id="AGT07939.1"/>
    </source>
</evidence>
<organism evidence="1 2">
    <name type="scientific">Paracoccus aminophilus JCM 7686</name>
    <dbReference type="NCBI Taxonomy" id="1367847"/>
    <lineage>
        <taxon>Bacteria</taxon>
        <taxon>Pseudomonadati</taxon>
        <taxon>Pseudomonadota</taxon>
        <taxon>Alphaproteobacteria</taxon>
        <taxon>Rhodobacterales</taxon>
        <taxon>Paracoccaceae</taxon>
        <taxon>Paracoccus</taxon>
    </lineage>
</organism>
<dbReference type="OrthoDB" id="9806367at2"/>
<name>S5XL50_PARAH</name>
<dbReference type="eggNOG" id="ENOG5032SGB">
    <property type="taxonomic scope" value="Bacteria"/>
</dbReference>
<evidence type="ECO:0008006" key="3">
    <source>
        <dbReference type="Google" id="ProtNLM"/>
    </source>
</evidence>
<sequence>MSDASFHDADPGPLALAAADGDDLQVIAALAQDAVLPVSDISYDSKRRYLALLLNRFRWEDLEEAQRDQRPYERVRSLLVLSDVVRVQGDGIDRQDKDLVLELLSIGWEPGEDGCGRILLQFAGDGTLMVDVECVNAELRDVTRPYIAPSQRVPSHP</sequence>